<reference evidence="2" key="1">
    <citation type="journal article" date="2011" name="Nat. Biotechnol.">
        <title>The genomic sequence of the Chinese hamster ovary (CHO)-K1 cell line.</title>
        <authorList>
            <person name="Xu X."/>
            <person name="Nagarajan H."/>
            <person name="Lewis N.E."/>
            <person name="Pan S."/>
            <person name="Cai Z."/>
            <person name="Liu X."/>
            <person name="Chen W."/>
            <person name="Xie M."/>
            <person name="Wang W."/>
            <person name="Hammond S."/>
            <person name="Andersen M.R."/>
            <person name="Neff N."/>
            <person name="Passarelli B."/>
            <person name="Koh W."/>
            <person name="Fan H.C."/>
            <person name="Wang J."/>
            <person name="Gui Y."/>
            <person name="Lee K.H."/>
            <person name="Betenbaugh M.J."/>
            <person name="Quake S.R."/>
            <person name="Famili I."/>
            <person name="Palsson B.O."/>
            <person name="Wang J."/>
        </authorList>
    </citation>
    <scope>NUCLEOTIDE SEQUENCE [LARGE SCALE GENOMIC DNA]</scope>
    <source>
        <strain evidence="2">CHO K1 cell line</strain>
    </source>
</reference>
<dbReference type="InParanoid" id="G3GYR2"/>
<proteinExistence type="predicted"/>
<evidence type="ECO:0000313" key="2">
    <source>
        <dbReference type="Proteomes" id="UP000001075"/>
    </source>
</evidence>
<dbReference type="Proteomes" id="UP000001075">
    <property type="component" value="Unassembled WGS sequence"/>
</dbReference>
<organism evidence="1 2">
    <name type="scientific">Cricetulus griseus</name>
    <name type="common">Chinese hamster</name>
    <name type="synonym">Cricetulus barabensis griseus</name>
    <dbReference type="NCBI Taxonomy" id="10029"/>
    <lineage>
        <taxon>Eukaryota</taxon>
        <taxon>Metazoa</taxon>
        <taxon>Chordata</taxon>
        <taxon>Craniata</taxon>
        <taxon>Vertebrata</taxon>
        <taxon>Euteleostomi</taxon>
        <taxon>Mammalia</taxon>
        <taxon>Eutheria</taxon>
        <taxon>Euarchontoglires</taxon>
        <taxon>Glires</taxon>
        <taxon>Rodentia</taxon>
        <taxon>Myomorpha</taxon>
        <taxon>Muroidea</taxon>
        <taxon>Cricetidae</taxon>
        <taxon>Cricetinae</taxon>
        <taxon>Cricetulus</taxon>
    </lineage>
</organism>
<dbReference type="EMBL" id="JH000068">
    <property type="protein sequence ID" value="EGV94605.1"/>
    <property type="molecule type" value="Genomic_DNA"/>
</dbReference>
<accession>G3GYR2</accession>
<protein>
    <submittedName>
        <fullName evidence="1">Uncharacterized protein</fullName>
    </submittedName>
</protein>
<gene>
    <name evidence="1" type="ORF">I79_002968</name>
</gene>
<dbReference type="AlphaFoldDB" id="G3GYR2"/>
<name>G3GYR2_CRIGR</name>
<sequence>MGVLDLELRNGTASSHRMSLSTHRVGGNVYALHILLHTTQVLVFFAQVVI</sequence>
<evidence type="ECO:0000313" key="1">
    <source>
        <dbReference type="EMBL" id="EGV94605.1"/>
    </source>
</evidence>